<organism evidence="3 4">
    <name type="scientific">Dendrobium nobile</name>
    <name type="common">Orchid</name>
    <dbReference type="NCBI Taxonomy" id="94219"/>
    <lineage>
        <taxon>Eukaryota</taxon>
        <taxon>Viridiplantae</taxon>
        <taxon>Streptophyta</taxon>
        <taxon>Embryophyta</taxon>
        <taxon>Tracheophyta</taxon>
        <taxon>Spermatophyta</taxon>
        <taxon>Magnoliopsida</taxon>
        <taxon>Liliopsida</taxon>
        <taxon>Asparagales</taxon>
        <taxon>Orchidaceae</taxon>
        <taxon>Epidendroideae</taxon>
        <taxon>Malaxideae</taxon>
        <taxon>Dendrobiinae</taxon>
        <taxon>Dendrobium</taxon>
    </lineage>
</organism>
<dbReference type="AlphaFoldDB" id="A0A8T3BHB7"/>
<feature type="domain" description="Reverse transcriptase zinc-binding" evidence="2">
    <location>
        <begin position="178"/>
        <end position="242"/>
    </location>
</feature>
<evidence type="ECO:0000313" key="4">
    <source>
        <dbReference type="Proteomes" id="UP000829196"/>
    </source>
</evidence>
<protein>
    <recommendedName>
        <fullName evidence="2">Reverse transcriptase zinc-binding domain-containing protein</fullName>
    </recommendedName>
</protein>
<keyword evidence="4" id="KW-1185">Reference proteome</keyword>
<evidence type="ECO:0000313" key="3">
    <source>
        <dbReference type="EMBL" id="KAI0511607.1"/>
    </source>
</evidence>
<reference evidence="3" key="1">
    <citation type="journal article" date="2022" name="Front. Genet.">
        <title>Chromosome-Scale Assembly of the Dendrobium nobile Genome Provides Insights Into the Molecular Mechanism of the Biosynthesis of the Medicinal Active Ingredient of Dendrobium.</title>
        <authorList>
            <person name="Xu Q."/>
            <person name="Niu S.-C."/>
            <person name="Li K.-L."/>
            <person name="Zheng P.-J."/>
            <person name="Zhang X.-J."/>
            <person name="Jia Y."/>
            <person name="Liu Y."/>
            <person name="Niu Y.-X."/>
            <person name="Yu L.-H."/>
            <person name="Chen D.-F."/>
            <person name="Zhang G.-Q."/>
        </authorList>
    </citation>
    <scope>NUCLEOTIDE SEQUENCE</scope>
    <source>
        <tissue evidence="3">Leaf</tissue>
    </source>
</reference>
<dbReference type="PANTHER" id="PTHR33116">
    <property type="entry name" value="REVERSE TRANSCRIPTASE ZINC-BINDING DOMAIN-CONTAINING PROTEIN-RELATED-RELATED"/>
    <property type="match status" value="1"/>
</dbReference>
<name>A0A8T3BHB7_DENNO</name>
<proteinExistence type="predicted"/>
<comment type="caution">
    <text evidence="3">The sequence shown here is derived from an EMBL/GenBank/DDBJ whole genome shotgun (WGS) entry which is preliminary data.</text>
</comment>
<dbReference type="PANTHER" id="PTHR33116:SF78">
    <property type="entry name" value="OS12G0587133 PROTEIN"/>
    <property type="match status" value="1"/>
</dbReference>
<dbReference type="Proteomes" id="UP000829196">
    <property type="component" value="Unassembled WGS sequence"/>
</dbReference>
<dbReference type="EMBL" id="JAGYWB010000009">
    <property type="protein sequence ID" value="KAI0511607.1"/>
    <property type="molecule type" value="Genomic_DNA"/>
</dbReference>
<dbReference type="InterPro" id="IPR026960">
    <property type="entry name" value="RVT-Znf"/>
</dbReference>
<keyword evidence="1" id="KW-0812">Transmembrane</keyword>
<evidence type="ECO:0000259" key="2">
    <source>
        <dbReference type="Pfam" id="PF13966"/>
    </source>
</evidence>
<keyword evidence="1" id="KW-1133">Transmembrane helix</keyword>
<keyword evidence="1" id="KW-0472">Membrane</keyword>
<sequence>MVSWDTVCLPKQNGGLGIPSLNALQFAFNCSVIHRMYNYSSPLSSWLSSHYTSPWRPPTPKASKFWVSVCRTAAIVKSNFNFVITPNAPISLLWDHWCNGTTLADFVDDTNLGCFSSPLLKNYISNLNWQFADEVPQHLKIAVSSLQIHESASSCLIWKDLVKSKFRDFVEDFYNSLHVCSWNKFVWHKRNSLKHAVYVWLALVGGLKTKDALKLRNIYVPAICSLCQSAPETVYHLFFEFQYSFSILNSIIPGSENFLLRPTILQLFHWLESKYAASHLSLNFMLLTVCCIIYQIWKERNCRRFGNEFKSSSTLLNSVKKVVIGKVFN</sequence>
<gene>
    <name evidence="3" type="ORF">KFK09_012237</name>
</gene>
<accession>A0A8T3BHB7</accession>
<evidence type="ECO:0000256" key="1">
    <source>
        <dbReference type="SAM" id="Phobius"/>
    </source>
</evidence>
<feature type="transmembrane region" description="Helical" evidence="1">
    <location>
        <begin position="275"/>
        <end position="297"/>
    </location>
</feature>
<dbReference type="Pfam" id="PF13966">
    <property type="entry name" value="zf-RVT"/>
    <property type="match status" value="1"/>
</dbReference>
<dbReference type="OrthoDB" id="692410at2759"/>